<gene>
    <name evidence="2" type="ORF">SAMD00023353_3900560</name>
</gene>
<dbReference type="EMBL" id="DF977484">
    <property type="protein sequence ID" value="GAP85017.1"/>
    <property type="molecule type" value="Genomic_DNA"/>
</dbReference>
<dbReference type="InterPro" id="IPR000073">
    <property type="entry name" value="AB_hydrolase_1"/>
</dbReference>
<dbReference type="SUPFAM" id="SSF53474">
    <property type="entry name" value="alpha/beta-Hydrolases"/>
    <property type="match status" value="1"/>
</dbReference>
<feature type="domain" description="AB hydrolase-1" evidence="1">
    <location>
        <begin position="5"/>
        <end position="245"/>
    </location>
</feature>
<dbReference type="OrthoDB" id="408373at2759"/>
<dbReference type="AlphaFoldDB" id="A0A1S7UNK3"/>
<evidence type="ECO:0000313" key="2">
    <source>
        <dbReference type="EMBL" id="GAP85017.1"/>
    </source>
</evidence>
<accession>A0A1S7UNK3</accession>
<keyword evidence="3" id="KW-1185">Reference proteome</keyword>
<name>A0A1S7UNK3_ROSNE</name>
<protein>
    <recommendedName>
        <fullName evidence="1">AB hydrolase-1 domain-containing protein</fullName>
    </recommendedName>
</protein>
<dbReference type="InterPro" id="IPR029058">
    <property type="entry name" value="AB_hydrolase_fold"/>
</dbReference>
<proteinExistence type="predicted"/>
<evidence type="ECO:0000259" key="1">
    <source>
        <dbReference type="Pfam" id="PF12697"/>
    </source>
</evidence>
<evidence type="ECO:0000313" key="3">
    <source>
        <dbReference type="Proteomes" id="UP000054516"/>
    </source>
</evidence>
<sequence length="261" mass="28389">MAPIIVICSGGWPLASFFTPLVGAFQGRQYVAVCKPPEDYASIPSDSNLNPDVSYLRDQVLSPLLEQGHDIAIFMHSYGGVYGPEAVEGLSKKERSAQGLQGGVVALIFNAAFVAPRGVSAIDAMGMDPNDLPEYLDHDRSTGLVAFKKDYAKAMLFHDLPDEEADRLAESLPKQPFACFITPVSWDPYGDPNFKGLMAYIHTGADRIVPLELQKKFVKTAGINLLYMMENSSHSPHHEQPEVLAGVVIDLLNQIIAGTEG</sequence>
<organism evidence="2">
    <name type="scientific">Rosellinia necatrix</name>
    <name type="common">White root-rot fungus</name>
    <dbReference type="NCBI Taxonomy" id="77044"/>
    <lineage>
        <taxon>Eukaryota</taxon>
        <taxon>Fungi</taxon>
        <taxon>Dikarya</taxon>
        <taxon>Ascomycota</taxon>
        <taxon>Pezizomycotina</taxon>
        <taxon>Sordariomycetes</taxon>
        <taxon>Xylariomycetidae</taxon>
        <taxon>Xylariales</taxon>
        <taxon>Xylariaceae</taxon>
        <taxon>Rosellinia</taxon>
    </lineage>
</organism>
<dbReference type="Proteomes" id="UP000054516">
    <property type="component" value="Unassembled WGS sequence"/>
</dbReference>
<dbReference type="InterPro" id="IPR052897">
    <property type="entry name" value="Sec-Metab_Biosynth_Hydrolase"/>
</dbReference>
<reference evidence="2" key="1">
    <citation type="submission" date="2016-03" db="EMBL/GenBank/DDBJ databases">
        <title>Draft genome sequence of Rosellinia necatrix.</title>
        <authorList>
            <person name="Kanematsu S."/>
        </authorList>
    </citation>
    <scope>NUCLEOTIDE SEQUENCE [LARGE SCALE GENOMIC DNA]</scope>
    <source>
        <strain evidence="2">W97</strain>
    </source>
</reference>
<dbReference type="Gene3D" id="3.40.50.1820">
    <property type="entry name" value="alpha/beta hydrolase"/>
    <property type="match status" value="1"/>
</dbReference>
<dbReference type="STRING" id="77044.A0A1S7UNK3"/>
<dbReference type="PANTHER" id="PTHR37017:SF13">
    <property type="entry name" value="AB HYDROLASE-1 DOMAIN-CONTAINING PROTEIN"/>
    <property type="match status" value="1"/>
</dbReference>
<dbReference type="PANTHER" id="PTHR37017">
    <property type="entry name" value="AB HYDROLASE-1 DOMAIN-CONTAINING PROTEIN-RELATED"/>
    <property type="match status" value="1"/>
</dbReference>
<dbReference type="Pfam" id="PF12697">
    <property type="entry name" value="Abhydrolase_6"/>
    <property type="match status" value="1"/>
</dbReference>
<dbReference type="OMA" id="PPAGQEM"/>